<comment type="caution">
    <text evidence="1">The sequence shown here is derived from an EMBL/GenBank/DDBJ whole genome shotgun (WGS) entry which is preliminary data.</text>
</comment>
<dbReference type="AlphaFoldDB" id="A0ABD1N0C6"/>
<keyword evidence="2" id="KW-1185">Reference proteome</keyword>
<proteinExistence type="predicted"/>
<name>A0ABD1N0C6_9FABA</name>
<organism evidence="1 2">
    <name type="scientific">Flemingia macrophylla</name>
    <dbReference type="NCBI Taxonomy" id="520843"/>
    <lineage>
        <taxon>Eukaryota</taxon>
        <taxon>Viridiplantae</taxon>
        <taxon>Streptophyta</taxon>
        <taxon>Embryophyta</taxon>
        <taxon>Tracheophyta</taxon>
        <taxon>Spermatophyta</taxon>
        <taxon>Magnoliopsida</taxon>
        <taxon>eudicotyledons</taxon>
        <taxon>Gunneridae</taxon>
        <taxon>Pentapetalae</taxon>
        <taxon>rosids</taxon>
        <taxon>fabids</taxon>
        <taxon>Fabales</taxon>
        <taxon>Fabaceae</taxon>
        <taxon>Papilionoideae</taxon>
        <taxon>50 kb inversion clade</taxon>
        <taxon>NPAAA clade</taxon>
        <taxon>indigoferoid/millettioid clade</taxon>
        <taxon>Phaseoleae</taxon>
        <taxon>Flemingia</taxon>
    </lineage>
</organism>
<sequence>MEVDGVKPYVDKDDDVSPNVAPKGDKFVFENLQNANTDPLYSPWMIIRKRIPSKNLGSKKNKGQCRVCMMRQVEGSCSWHSNTLGATTKMWSLCQTKKQRKMALDLKEHFGRQINPNAEDIEISRSNPTFCKASGIWVVWDSSKQTLEVIDQLQINLWRDLMRIVSTMNNLWSDVGDFNVVLRDSKRSKSASSSINHIDASFQQAKVFHLPYFGLGHDLILMSFQPLSKPNARRRPFRFEGVWLTYTKLNEVVRRNWGLFKVGEPSWIIFSKL</sequence>
<accession>A0ABD1N0C6</accession>
<dbReference type="Proteomes" id="UP001603857">
    <property type="component" value="Unassembled WGS sequence"/>
</dbReference>
<evidence type="ECO:0000313" key="1">
    <source>
        <dbReference type="EMBL" id="KAL2341118.1"/>
    </source>
</evidence>
<protein>
    <submittedName>
        <fullName evidence="1">Uncharacterized protein</fullName>
    </submittedName>
</protein>
<gene>
    <name evidence="1" type="ORF">Fmac_009058</name>
</gene>
<dbReference type="EMBL" id="JBGMDY010000003">
    <property type="protein sequence ID" value="KAL2341118.1"/>
    <property type="molecule type" value="Genomic_DNA"/>
</dbReference>
<evidence type="ECO:0000313" key="2">
    <source>
        <dbReference type="Proteomes" id="UP001603857"/>
    </source>
</evidence>
<reference evidence="1 2" key="1">
    <citation type="submission" date="2024-08" db="EMBL/GenBank/DDBJ databases">
        <title>Insights into the chromosomal genome structure of Flemingia macrophylla.</title>
        <authorList>
            <person name="Ding Y."/>
            <person name="Zhao Y."/>
            <person name="Bi W."/>
            <person name="Wu M."/>
            <person name="Zhao G."/>
            <person name="Gong Y."/>
            <person name="Li W."/>
            <person name="Zhang P."/>
        </authorList>
    </citation>
    <scope>NUCLEOTIDE SEQUENCE [LARGE SCALE GENOMIC DNA]</scope>
    <source>
        <strain evidence="1">DYQJB</strain>
        <tissue evidence="1">Leaf</tissue>
    </source>
</reference>